<dbReference type="FunFam" id="1.20.58.90:FF:000004">
    <property type="entry name" value="Syntaxin 10"/>
    <property type="match status" value="1"/>
</dbReference>
<gene>
    <name evidence="9" type="ORF">CRG98_036995</name>
</gene>
<dbReference type="GO" id="GO:0005794">
    <property type="term" value="C:Golgi apparatus"/>
    <property type="evidence" value="ECO:0007669"/>
    <property type="project" value="UniProtKB-SubCell"/>
</dbReference>
<evidence type="ECO:0000256" key="3">
    <source>
        <dbReference type="ARBA" id="ARBA00022692"/>
    </source>
</evidence>
<dbReference type="PANTHER" id="PTHR34949:SF6">
    <property type="entry name" value="EXPRESSED PROTEIN"/>
    <property type="match status" value="1"/>
</dbReference>
<dbReference type="Proteomes" id="UP000233551">
    <property type="component" value="Unassembled WGS sequence"/>
</dbReference>
<evidence type="ECO:0000256" key="2">
    <source>
        <dbReference type="ARBA" id="ARBA00022448"/>
    </source>
</evidence>
<protein>
    <submittedName>
        <fullName evidence="9">Uncharacterized protein</fullName>
    </submittedName>
</protein>
<dbReference type="GO" id="GO:0016020">
    <property type="term" value="C:membrane"/>
    <property type="evidence" value="ECO:0007669"/>
    <property type="project" value="InterPro"/>
</dbReference>
<keyword evidence="2" id="KW-0813">Transport</keyword>
<evidence type="ECO:0000256" key="7">
    <source>
        <dbReference type="ARBA" id="ARBA00023136"/>
    </source>
</evidence>
<evidence type="ECO:0000313" key="10">
    <source>
        <dbReference type="Proteomes" id="UP000233551"/>
    </source>
</evidence>
<evidence type="ECO:0000256" key="8">
    <source>
        <dbReference type="ARBA" id="ARBA00037801"/>
    </source>
</evidence>
<keyword evidence="10" id="KW-1185">Reference proteome</keyword>
<evidence type="ECO:0000256" key="4">
    <source>
        <dbReference type="ARBA" id="ARBA00022927"/>
    </source>
</evidence>
<sequence>MASSFDRWEKDPFFSAAEEVQESADRMESTYRTWVHAKSDAAKEWNLEELRRDLHTAVGTTKWQLEEFERAVRSSYVNDSTDDAKDRHRDFIVAIEDQVTRVQKSLHESAVSEGKERPSWVWLNEGESKELALFLTGTSASNENPQDRDDAVENSFHSSEKSYGHRRTASANANIDAWKIAIPDDSQWQQNSSSGHPPLPPRKIPSLSSFLNSMDSSPSKSKWSKNGFRKLKAVDPNQECDSASLRSSQQARATNACYERSKSCLDSCDDCYDKQLYGWYGAVQRQLQRSQYQMRYSRPAQLTFSAVLLCLIFLITLHVI</sequence>
<dbReference type="EMBL" id="PGOL01003142">
    <property type="protein sequence ID" value="PKI42613.1"/>
    <property type="molecule type" value="Genomic_DNA"/>
</dbReference>
<dbReference type="SUPFAM" id="SSF47661">
    <property type="entry name" value="t-snare proteins"/>
    <property type="match status" value="1"/>
</dbReference>
<comment type="caution">
    <text evidence="9">The sequence shown here is derived from an EMBL/GenBank/DDBJ whole genome shotgun (WGS) entry which is preliminary data.</text>
</comment>
<dbReference type="STRING" id="22663.A0A2I0IFN9"/>
<comment type="subcellular location">
    <subcellularLocation>
        <location evidence="8">Golgi apparatus</location>
        <location evidence="8">trans-Golgi network membrane</location>
        <topology evidence="8">Single-pass type IV membrane protein</topology>
    </subcellularLocation>
</comment>
<reference evidence="9 10" key="1">
    <citation type="submission" date="2017-11" db="EMBL/GenBank/DDBJ databases">
        <title>De-novo sequencing of pomegranate (Punica granatum L.) genome.</title>
        <authorList>
            <person name="Akparov Z."/>
            <person name="Amiraslanov A."/>
            <person name="Hajiyeva S."/>
            <person name="Abbasov M."/>
            <person name="Kaur K."/>
            <person name="Hamwieh A."/>
            <person name="Solovyev V."/>
            <person name="Salamov A."/>
            <person name="Braich B."/>
            <person name="Kosarev P."/>
            <person name="Mahmoud A."/>
            <person name="Hajiyev E."/>
            <person name="Babayeva S."/>
            <person name="Izzatullayeva V."/>
            <person name="Mammadov A."/>
            <person name="Mammadov A."/>
            <person name="Sharifova S."/>
            <person name="Ojaghi J."/>
            <person name="Eynullazada K."/>
            <person name="Bayramov B."/>
            <person name="Abdulazimova A."/>
            <person name="Shahmuradov I."/>
        </authorList>
    </citation>
    <scope>NUCLEOTIDE SEQUENCE [LARGE SCALE GENOMIC DNA]</scope>
    <source>
        <strain evidence="10">cv. AG2017</strain>
        <tissue evidence="9">Leaf</tissue>
    </source>
</reference>
<dbReference type="InterPro" id="IPR015260">
    <property type="entry name" value="Syntaxin-6/10/61_N"/>
</dbReference>
<dbReference type="InterPro" id="IPR010989">
    <property type="entry name" value="SNARE"/>
</dbReference>
<comment type="similarity">
    <text evidence="1">Belongs to the syntaxin family.</text>
</comment>
<dbReference type="AlphaFoldDB" id="A0A2I0IFN9"/>
<dbReference type="GO" id="GO:0048193">
    <property type="term" value="P:Golgi vesicle transport"/>
    <property type="evidence" value="ECO:0007669"/>
    <property type="project" value="InterPro"/>
</dbReference>
<keyword evidence="4" id="KW-0653">Protein transport</keyword>
<keyword evidence="3" id="KW-0812">Transmembrane</keyword>
<dbReference type="PANTHER" id="PTHR34949">
    <property type="entry name" value="OS05G0443700 PROTEIN"/>
    <property type="match status" value="1"/>
</dbReference>
<dbReference type="GO" id="GO:0015031">
    <property type="term" value="P:protein transport"/>
    <property type="evidence" value="ECO:0007669"/>
    <property type="project" value="UniProtKB-KW"/>
</dbReference>
<proteinExistence type="inferred from homology"/>
<accession>A0A2I0IFN9</accession>
<dbReference type="Gene3D" id="1.20.58.90">
    <property type="match status" value="1"/>
</dbReference>
<evidence type="ECO:0000313" key="9">
    <source>
        <dbReference type="EMBL" id="PKI42613.1"/>
    </source>
</evidence>
<name>A0A2I0IFN9_PUNGR</name>
<evidence type="ECO:0000256" key="1">
    <source>
        <dbReference type="ARBA" id="ARBA00009063"/>
    </source>
</evidence>
<dbReference type="Pfam" id="PF09177">
    <property type="entry name" value="STX6_10_61_N"/>
    <property type="match status" value="1"/>
</dbReference>
<dbReference type="CDD" id="cd21442">
    <property type="entry name" value="SNARE_NTD_STX6-like"/>
    <property type="match status" value="1"/>
</dbReference>
<evidence type="ECO:0000256" key="5">
    <source>
        <dbReference type="ARBA" id="ARBA00022989"/>
    </source>
</evidence>
<keyword evidence="5" id="KW-1133">Transmembrane helix</keyword>
<keyword evidence="7" id="KW-0472">Membrane</keyword>
<evidence type="ECO:0000256" key="6">
    <source>
        <dbReference type="ARBA" id="ARBA00023034"/>
    </source>
</evidence>
<keyword evidence="6" id="KW-0333">Golgi apparatus</keyword>
<dbReference type="GeneID" id="116213870"/>
<dbReference type="OrthoDB" id="1889309at2759"/>
<organism evidence="9 10">
    <name type="scientific">Punica granatum</name>
    <name type="common">Pomegranate</name>
    <dbReference type="NCBI Taxonomy" id="22663"/>
    <lineage>
        <taxon>Eukaryota</taxon>
        <taxon>Viridiplantae</taxon>
        <taxon>Streptophyta</taxon>
        <taxon>Embryophyta</taxon>
        <taxon>Tracheophyta</taxon>
        <taxon>Spermatophyta</taxon>
        <taxon>Magnoliopsida</taxon>
        <taxon>eudicotyledons</taxon>
        <taxon>Gunneridae</taxon>
        <taxon>Pentapetalae</taxon>
        <taxon>rosids</taxon>
        <taxon>malvids</taxon>
        <taxon>Myrtales</taxon>
        <taxon>Lythraceae</taxon>
        <taxon>Punica</taxon>
    </lineage>
</organism>